<evidence type="ECO:0000313" key="2">
    <source>
        <dbReference type="EMBL" id="KDP37421.1"/>
    </source>
</evidence>
<proteinExistence type="predicted"/>
<feature type="region of interest" description="Disordered" evidence="1">
    <location>
        <begin position="67"/>
        <end position="86"/>
    </location>
</feature>
<accession>A0A067KMF4</accession>
<dbReference type="Proteomes" id="UP000027138">
    <property type="component" value="Unassembled WGS sequence"/>
</dbReference>
<name>A0A067KMF4_JATCU</name>
<dbReference type="EMBL" id="KK914403">
    <property type="protein sequence ID" value="KDP37421.1"/>
    <property type="molecule type" value="Genomic_DNA"/>
</dbReference>
<dbReference type="AlphaFoldDB" id="A0A067KMF4"/>
<protein>
    <submittedName>
        <fullName evidence="2">Uncharacterized protein</fullName>
    </submittedName>
</protein>
<keyword evidence="3" id="KW-1185">Reference proteome</keyword>
<reference evidence="2 3" key="1">
    <citation type="journal article" date="2014" name="PLoS ONE">
        <title>Global Analysis of Gene Expression Profiles in Physic Nut (Jatropha curcas L.) Seedlings Exposed to Salt Stress.</title>
        <authorList>
            <person name="Zhang L."/>
            <person name="Zhang C."/>
            <person name="Wu P."/>
            <person name="Chen Y."/>
            <person name="Li M."/>
            <person name="Jiang H."/>
            <person name="Wu G."/>
        </authorList>
    </citation>
    <scope>NUCLEOTIDE SEQUENCE [LARGE SCALE GENOMIC DNA]</scope>
    <source>
        <strain evidence="3">cv. GZQX0401</strain>
        <tissue evidence="2">Young leaves</tissue>
    </source>
</reference>
<sequence>MVYCEADQDRARSICTQKLLLSLERGQMTADARNADVVRLEPSSQILISDDPTGANKADQIELWMWPDDQDNQNPSGRSDRASEVTSKPIRLSFGVDYRSDWSRQSRSDRALDVAR</sequence>
<organism evidence="2 3">
    <name type="scientific">Jatropha curcas</name>
    <name type="common">Barbados nut</name>
    <dbReference type="NCBI Taxonomy" id="180498"/>
    <lineage>
        <taxon>Eukaryota</taxon>
        <taxon>Viridiplantae</taxon>
        <taxon>Streptophyta</taxon>
        <taxon>Embryophyta</taxon>
        <taxon>Tracheophyta</taxon>
        <taxon>Spermatophyta</taxon>
        <taxon>Magnoliopsida</taxon>
        <taxon>eudicotyledons</taxon>
        <taxon>Gunneridae</taxon>
        <taxon>Pentapetalae</taxon>
        <taxon>rosids</taxon>
        <taxon>fabids</taxon>
        <taxon>Malpighiales</taxon>
        <taxon>Euphorbiaceae</taxon>
        <taxon>Crotonoideae</taxon>
        <taxon>Jatropheae</taxon>
        <taxon>Jatropha</taxon>
    </lineage>
</organism>
<evidence type="ECO:0000256" key="1">
    <source>
        <dbReference type="SAM" id="MobiDB-lite"/>
    </source>
</evidence>
<evidence type="ECO:0000313" key="3">
    <source>
        <dbReference type="Proteomes" id="UP000027138"/>
    </source>
</evidence>
<gene>
    <name evidence="2" type="ORF">JCGZ_07948</name>
</gene>